<evidence type="ECO:0000313" key="4">
    <source>
        <dbReference type="Proteomes" id="UP000199071"/>
    </source>
</evidence>
<dbReference type="CDD" id="cd06259">
    <property type="entry name" value="YdcF-like"/>
    <property type="match status" value="1"/>
</dbReference>
<feature type="transmembrane region" description="Helical" evidence="1">
    <location>
        <begin position="28"/>
        <end position="48"/>
    </location>
</feature>
<keyword evidence="1" id="KW-0812">Transmembrane</keyword>
<dbReference type="Pfam" id="PF02698">
    <property type="entry name" value="DUF218"/>
    <property type="match status" value="1"/>
</dbReference>
<dbReference type="RefSeq" id="WP_090877044.1">
    <property type="nucleotide sequence ID" value="NZ_FMXQ01000005.1"/>
</dbReference>
<evidence type="ECO:0000259" key="2">
    <source>
        <dbReference type="Pfam" id="PF02698"/>
    </source>
</evidence>
<gene>
    <name evidence="3" type="ORF">SAMN02982931_02792</name>
</gene>
<feature type="domain" description="DUF218" evidence="2">
    <location>
        <begin position="82"/>
        <end position="241"/>
    </location>
</feature>
<accession>A0A1G6CV61</accession>
<sequence>MLLLPALFWAIALGLALSCAPGFTGHVGEAIAIVGFLIAFALSLRPVANVFLLPLERRYPPLDIEALEKKSAAVRLPCAAFVAVLGAGDRHRRPDLPAIAQLQLTGLARLAEGVRIVRSLPDASLVACSFSVGSQVPRSAIADAARELGVERVMLTYSTERPSTRTELKALKAIVSTEPFILVTSAAHMPRSMELCESIGLQPLPAPTDFLARSRLKIRPRAFLPSTQSIVQSERAIYEYAARLRGHLFDER</sequence>
<dbReference type="InterPro" id="IPR003848">
    <property type="entry name" value="DUF218"/>
</dbReference>
<keyword evidence="1" id="KW-1133">Transmembrane helix</keyword>
<reference evidence="3 4" key="1">
    <citation type="submission" date="2016-10" db="EMBL/GenBank/DDBJ databases">
        <authorList>
            <person name="de Groot N.N."/>
        </authorList>
    </citation>
    <scope>NUCLEOTIDE SEQUENCE [LARGE SCALE GENOMIC DNA]</scope>
    <source>
        <strain evidence="3 4">ATCC 35022</strain>
    </source>
</reference>
<dbReference type="OrthoDB" id="9809813at2"/>
<dbReference type="AlphaFoldDB" id="A0A1G6CV61"/>
<dbReference type="STRING" id="665467.SAMN02982931_02792"/>
<organism evidence="3 4">
    <name type="scientific">Bauldia litoralis</name>
    <dbReference type="NCBI Taxonomy" id="665467"/>
    <lineage>
        <taxon>Bacteria</taxon>
        <taxon>Pseudomonadati</taxon>
        <taxon>Pseudomonadota</taxon>
        <taxon>Alphaproteobacteria</taxon>
        <taxon>Hyphomicrobiales</taxon>
        <taxon>Kaistiaceae</taxon>
        <taxon>Bauldia</taxon>
    </lineage>
</organism>
<evidence type="ECO:0000313" key="3">
    <source>
        <dbReference type="EMBL" id="SDB36766.1"/>
    </source>
</evidence>
<keyword evidence="1" id="KW-0472">Membrane</keyword>
<protein>
    <submittedName>
        <fullName evidence="3">Uncharacterized SAM-binding protein YcdF, DUF218 family</fullName>
    </submittedName>
</protein>
<name>A0A1G6CV61_9HYPH</name>
<keyword evidence="4" id="KW-1185">Reference proteome</keyword>
<evidence type="ECO:0000256" key="1">
    <source>
        <dbReference type="SAM" id="Phobius"/>
    </source>
</evidence>
<dbReference type="Proteomes" id="UP000199071">
    <property type="component" value="Unassembled WGS sequence"/>
</dbReference>
<dbReference type="EMBL" id="FMXQ01000005">
    <property type="protein sequence ID" value="SDB36766.1"/>
    <property type="molecule type" value="Genomic_DNA"/>
</dbReference>
<proteinExistence type="predicted"/>